<dbReference type="RefSeq" id="WP_345501396.1">
    <property type="nucleotide sequence ID" value="NZ_BAABLO010000001.1"/>
</dbReference>
<comment type="caution">
    <text evidence="5">The sequence shown here is derived from an EMBL/GenBank/DDBJ whole genome shotgun (WGS) entry which is preliminary data.</text>
</comment>
<gene>
    <name evidence="4" type="ORF">GCM10025782_08340</name>
    <name evidence="5" type="ORF">GCM10025782_08350</name>
</gene>
<name>A0ABP8XTI3_9MICO</name>
<dbReference type="InterPro" id="IPR002931">
    <property type="entry name" value="Transglutaminase-like"/>
</dbReference>
<organism evidence="5 6">
    <name type="scientific">Pedococcus ginsenosidimutans</name>
    <dbReference type="NCBI Taxonomy" id="490570"/>
    <lineage>
        <taxon>Bacteria</taxon>
        <taxon>Bacillati</taxon>
        <taxon>Actinomycetota</taxon>
        <taxon>Actinomycetes</taxon>
        <taxon>Micrococcales</taxon>
        <taxon>Intrasporangiaceae</taxon>
        <taxon>Pedococcus</taxon>
    </lineage>
</organism>
<feature type="region of interest" description="Disordered" evidence="1">
    <location>
        <begin position="619"/>
        <end position="646"/>
    </location>
</feature>
<feature type="transmembrane region" description="Helical" evidence="2">
    <location>
        <begin position="213"/>
        <end position="230"/>
    </location>
</feature>
<proteinExistence type="predicted"/>
<feature type="transmembrane region" description="Helical" evidence="2">
    <location>
        <begin position="73"/>
        <end position="94"/>
    </location>
</feature>
<dbReference type="SUPFAM" id="SSF54001">
    <property type="entry name" value="Cysteine proteinases"/>
    <property type="match status" value="1"/>
</dbReference>
<keyword evidence="2" id="KW-0812">Transmembrane</keyword>
<dbReference type="EMBL" id="BAABLO010000001">
    <property type="protein sequence ID" value="GAA4714305.1"/>
    <property type="molecule type" value="Genomic_DNA"/>
</dbReference>
<accession>A0ABP8XTI3</accession>
<evidence type="ECO:0000313" key="5">
    <source>
        <dbReference type="EMBL" id="GAA4714351.1"/>
    </source>
</evidence>
<evidence type="ECO:0000313" key="4">
    <source>
        <dbReference type="EMBL" id="GAA4714305.1"/>
    </source>
</evidence>
<keyword evidence="6" id="KW-1185">Reference proteome</keyword>
<evidence type="ECO:0000259" key="3">
    <source>
        <dbReference type="Pfam" id="PF01841"/>
    </source>
</evidence>
<feature type="transmembrane region" description="Helical" evidence="2">
    <location>
        <begin position="189"/>
        <end position="207"/>
    </location>
</feature>
<feature type="transmembrane region" description="Helical" evidence="2">
    <location>
        <begin position="251"/>
        <end position="270"/>
    </location>
</feature>
<keyword evidence="2" id="KW-0472">Membrane</keyword>
<keyword evidence="2" id="KW-1133">Transmembrane helix</keyword>
<feature type="region of interest" description="Disordered" evidence="1">
    <location>
        <begin position="1"/>
        <end position="28"/>
    </location>
</feature>
<reference evidence="5" key="1">
    <citation type="journal article" date="2014" name="Int. J. Syst. Evol. Microbiol.">
        <title>Complete genome of a new Firmicutes species belonging to the dominant human colonic microbiota ('Ruminococcus bicirculans') reveals two chromosomes and a selective capacity to utilize plant glucans.</title>
        <authorList>
            <consortium name="NISC Comparative Sequencing Program"/>
            <person name="Wegmann U."/>
            <person name="Louis P."/>
            <person name="Goesmann A."/>
            <person name="Henrissat B."/>
            <person name="Duncan S.H."/>
            <person name="Flint H.J."/>
        </authorList>
    </citation>
    <scope>NUCLEOTIDE SEQUENCE</scope>
    <source>
        <strain evidence="5">JCM 18961</strain>
    </source>
</reference>
<feature type="domain" description="Transglutaminase-like" evidence="3">
    <location>
        <begin position="529"/>
        <end position="587"/>
    </location>
</feature>
<reference evidence="6" key="2">
    <citation type="journal article" date="2019" name="Int. J. Syst. Evol. Microbiol.">
        <title>The Global Catalogue of Microorganisms (GCM) 10K type strain sequencing project: providing services to taxonomists for standard genome sequencing and annotation.</title>
        <authorList>
            <consortium name="The Broad Institute Genomics Platform"/>
            <consortium name="The Broad Institute Genome Sequencing Center for Infectious Disease"/>
            <person name="Wu L."/>
            <person name="Ma J."/>
        </authorList>
    </citation>
    <scope>NUCLEOTIDE SEQUENCE [LARGE SCALE GENOMIC DNA]</scope>
    <source>
        <strain evidence="6">JCM 18961</strain>
    </source>
</reference>
<evidence type="ECO:0000313" key="6">
    <source>
        <dbReference type="Proteomes" id="UP001500556"/>
    </source>
</evidence>
<dbReference type="Proteomes" id="UP001500556">
    <property type="component" value="Unassembled WGS sequence"/>
</dbReference>
<reference evidence="5" key="3">
    <citation type="submission" date="2023-12" db="EMBL/GenBank/DDBJ databases">
        <authorList>
            <person name="Sun Q."/>
            <person name="Inoue M."/>
        </authorList>
    </citation>
    <scope>NUCLEOTIDE SEQUENCE</scope>
    <source>
        <strain evidence="5">JCM 18961</strain>
    </source>
</reference>
<protein>
    <submittedName>
        <fullName evidence="5">Transglutaminase domain-containing protein</fullName>
    </submittedName>
</protein>
<feature type="transmembrane region" description="Helical" evidence="2">
    <location>
        <begin position="101"/>
        <end position="121"/>
    </location>
</feature>
<evidence type="ECO:0000256" key="1">
    <source>
        <dbReference type="SAM" id="MobiDB-lite"/>
    </source>
</evidence>
<feature type="transmembrane region" description="Helical" evidence="2">
    <location>
        <begin position="163"/>
        <end position="182"/>
    </location>
</feature>
<dbReference type="PANTHER" id="PTHR42736">
    <property type="entry name" value="PROTEIN-GLUTAMINE GAMMA-GLUTAMYLTRANSFERASE"/>
    <property type="match status" value="1"/>
</dbReference>
<dbReference type="InterPro" id="IPR052901">
    <property type="entry name" value="Bact_TGase-like"/>
</dbReference>
<dbReference type="EMBL" id="BAABLO010000002">
    <property type="protein sequence ID" value="GAA4714351.1"/>
    <property type="molecule type" value="Genomic_DNA"/>
</dbReference>
<dbReference type="InterPro" id="IPR038765">
    <property type="entry name" value="Papain-like_cys_pep_sf"/>
</dbReference>
<feature type="transmembrane region" description="Helical" evidence="2">
    <location>
        <begin position="655"/>
        <end position="678"/>
    </location>
</feature>
<dbReference type="PANTHER" id="PTHR42736:SF1">
    <property type="entry name" value="PROTEIN-GLUTAMINE GAMMA-GLUTAMYLTRANSFERASE"/>
    <property type="match status" value="1"/>
</dbReference>
<dbReference type="Pfam" id="PF01841">
    <property type="entry name" value="Transglut_core"/>
    <property type="match status" value="1"/>
</dbReference>
<evidence type="ECO:0000256" key="2">
    <source>
        <dbReference type="SAM" id="Phobius"/>
    </source>
</evidence>
<feature type="transmembrane region" description="Helical" evidence="2">
    <location>
        <begin position="49"/>
        <end position="67"/>
    </location>
</feature>
<sequence>MSPRPDDTTGPSRDATAPGRTRTRSSWTATRARVAAGQQGGALRPTRDALVDAAFTAALVGVALVGFRTDFAGAAWVLPAAVGLLLGILVTHVTSALRLPLAVPLAVVAVLYLLLGGPLAVRRDLVGGVLPSGRTFADLADTSVHGWKRLVTLLPPVDSTAELLALPLLVALLGGCLTYAVARRWRTPYAVLVAPLAVLALVIVLGTLEPAALAVQGAVFAVLGIGWMVVRAARSRSRLQNGSGQRTRQGIGAALVGVALLAGYLVGPHLPGGGSTTRLVARSYVVPPIDVAAYPSPLAGFRRYTEPNPAKLWHTPLLQVSGLPAGTPLRFATLDSYDGSVWGASDRANTGTATAGASFQQVGESVSTRGPGRRTTVEVTVPEGGYGDVWLPTAGTVTGVRFGGRREDELASRLWLNIDTNTALVPARLEGGDSYTFTAFVPPTPATMPASLGVDAGSLVEDVDTGFLDAKLDAWTGDAPDPWAQFRAVAKVMQGEGAYTDGGTKNSVERYYLPGHSIGRLSRFTGLAQLAGNDEQYAATLALVGNRLGIPTRVVMGAIMPASGTVTGEDVHAWVEVRDSLGTWVPVLKDSFLPDRNKKPRELQTKVEDRKVGALVPPPAGLSPPSVLQGPDQAQNATNLKKPPKKLLDPSSWPWWVRWLVFYVLLPLLVLTALYWLVRALKSWRRRRHATRGPTATRVAWTWADLMASARSYGHRPPHRATRLEQARALRGPVDTLPLARRADAHVFGPGEPSDEDAAGFFRAADEVRGDLRAQADLWRRLRSDVDVRPLFSRTAR</sequence>